<gene>
    <name evidence="7" type="ORF">Pfra01_002224200</name>
</gene>
<dbReference type="Gene3D" id="1.10.443.10">
    <property type="entry name" value="Intergrase catalytic core"/>
    <property type="match status" value="1"/>
</dbReference>
<keyword evidence="2" id="KW-0813">Transport</keyword>
<accession>A0A9W6Y6Y3</accession>
<keyword evidence="3" id="KW-0812">Transmembrane</keyword>
<dbReference type="EMBL" id="BSXT01003324">
    <property type="protein sequence ID" value="GMF53678.1"/>
    <property type="molecule type" value="Genomic_DNA"/>
</dbReference>
<keyword evidence="5" id="KW-0472">Membrane</keyword>
<sequence>MDQLELWPKIVIIPFGVVDKSGEDSSVSGLATETIRAKHLRPSAEVKPTAGDVASAFRNLSIHSKSVYFFAGLIEEDNMLVIELSAPFGWSGSPGFYEIVGGAISYIHGNHTNAPYPDGFFNYHWVDDHIMAPWTLGPHVTKSIGRFGSLWPPFWALTLSTTRSLQHGVPANAYSVWSSTLPQSVSMPPEKVEKIRRIVAAAYLASHLSRMAKIYCGGGWSFTLPISMAFRWRLPPPDTVIEMDASNVGLCALEVSSSLALTYAFSPYELDLINEFKSGVANGFDINFRELLSCAFAVHACDRRLSTLAVQGGRPHHVYFRIDNTSAVAWQNKIASRNPRAQLIIRLLSWWETSFCLLFSASHISGSDNSRADAGSRIAKLVLRAVVCLTNPGLVADHAGRGNTRPGQDLTAYLRAHYVADSTFHQYRRSLNTWMTWSSHRGIPTWFSGYRSRRKSNISATSCSTVSSMASNALLARSSVSLPSVPCAHSSSSTKGSLRRYPHCGVPISLGEPACGSATDVADAIKRAALVTGKDPLQFCRHSLRSGGATHMYRCCIDALTIQFHGRWVSDVFKSYSRLDQDSITMLAADMMRAVKPCSLAWSNQQLDPESWNIASVVASPSRSNGIVLDDVRDWNGGEQEADRVEIVLDELELTSKRHMLIRCLSAADAKMLVIAAALLTNPSILLVEDPPCGMDFQSSQRIVLKPRQWTCEGLSVYVTIPHPSSHLYAACGAAAYHGKVREAVPYFASLGYQCTQYMSPVDYFIRQVSARGNDNEANCGQVTLFKEAWSTRYGVMPG</sequence>
<evidence type="ECO:0000313" key="7">
    <source>
        <dbReference type="EMBL" id="GMF53678.1"/>
    </source>
</evidence>
<dbReference type="OrthoDB" id="101778at2759"/>
<keyword evidence="6" id="KW-0233">DNA recombination</keyword>
<keyword evidence="8" id="KW-1185">Reference proteome</keyword>
<organism evidence="7 8">
    <name type="scientific">Phytophthora fragariaefolia</name>
    <dbReference type="NCBI Taxonomy" id="1490495"/>
    <lineage>
        <taxon>Eukaryota</taxon>
        <taxon>Sar</taxon>
        <taxon>Stramenopiles</taxon>
        <taxon>Oomycota</taxon>
        <taxon>Peronosporomycetes</taxon>
        <taxon>Peronosporales</taxon>
        <taxon>Peronosporaceae</taxon>
        <taxon>Phytophthora</taxon>
    </lineage>
</organism>
<keyword evidence="4" id="KW-1133">Transmembrane helix</keyword>
<comment type="caution">
    <text evidence="7">The sequence shown here is derived from an EMBL/GenBank/DDBJ whole genome shotgun (WGS) entry which is preliminary data.</text>
</comment>
<dbReference type="SUPFAM" id="SSF52540">
    <property type="entry name" value="P-loop containing nucleoside triphosphate hydrolases"/>
    <property type="match status" value="1"/>
</dbReference>
<dbReference type="Proteomes" id="UP001165121">
    <property type="component" value="Unassembled WGS sequence"/>
</dbReference>
<dbReference type="GO" id="GO:0003677">
    <property type="term" value="F:DNA binding"/>
    <property type="evidence" value="ECO:0007669"/>
    <property type="project" value="InterPro"/>
</dbReference>
<dbReference type="InterPro" id="IPR027417">
    <property type="entry name" value="P-loop_NTPase"/>
</dbReference>
<proteinExistence type="predicted"/>
<name>A0A9W6Y6Y3_9STRA</name>
<protein>
    <submittedName>
        <fullName evidence="7">Unnamed protein product</fullName>
    </submittedName>
</protein>
<reference evidence="7" key="1">
    <citation type="submission" date="2023-04" db="EMBL/GenBank/DDBJ databases">
        <title>Phytophthora fragariaefolia NBRC 109709.</title>
        <authorList>
            <person name="Ichikawa N."/>
            <person name="Sato H."/>
            <person name="Tonouchi N."/>
        </authorList>
    </citation>
    <scope>NUCLEOTIDE SEQUENCE</scope>
    <source>
        <strain evidence="7">NBRC 109709</strain>
    </source>
</reference>
<evidence type="ECO:0000256" key="5">
    <source>
        <dbReference type="ARBA" id="ARBA00023136"/>
    </source>
</evidence>
<dbReference type="GO" id="GO:0015074">
    <property type="term" value="P:DNA integration"/>
    <property type="evidence" value="ECO:0007669"/>
    <property type="project" value="InterPro"/>
</dbReference>
<dbReference type="InterPro" id="IPR013762">
    <property type="entry name" value="Integrase-like_cat_sf"/>
</dbReference>
<dbReference type="Gene3D" id="3.40.50.300">
    <property type="entry name" value="P-loop containing nucleotide triphosphate hydrolases"/>
    <property type="match status" value="1"/>
</dbReference>
<dbReference type="SUPFAM" id="SSF56349">
    <property type="entry name" value="DNA breaking-rejoining enzymes"/>
    <property type="match status" value="1"/>
</dbReference>
<dbReference type="PANTHER" id="PTHR48041">
    <property type="entry name" value="ABC TRANSPORTER G FAMILY MEMBER 28"/>
    <property type="match status" value="1"/>
</dbReference>
<dbReference type="InterPro" id="IPR050352">
    <property type="entry name" value="ABCG_transporters"/>
</dbReference>
<evidence type="ECO:0000313" key="8">
    <source>
        <dbReference type="Proteomes" id="UP001165121"/>
    </source>
</evidence>
<dbReference type="PANTHER" id="PTHR48041:SF139">
    <property type="entry name" value="PROTEIN SCARLET"/>
    <property type="match status" value="1"/>
</dbReference>
<evidence type="ECO:0000256" key="6">
    <source>
        <dbReference type="ARBA" id="ARBA00023172"/>
    </source>
</evidence>
<dbReference type="GO" id="GO:0006310">
    <property type="term" value="P:DNA recombination"/>
    <property type="evidence" value="ECO:0007669"/>
    <property type="project" value="UniProtKB-KW"/>
</dbReference>
<evidence type="ECO:0000256" key="1">
    <source>
        <dbReference type="ARBA" id="ARBA00004141"/>
    </source>
</evidence>
<evidence type="ECO:0000256" key="2">
    <source>
        <dbReference type="ARBA" id="ARBA00022448"/>
    </source>
</evidence>
<dbReference type="GO" id="GO:0042626">
    <property type="term" value="F:ATPase-coupled transmembrane transporter activity"/>
    <property type="evidence" value="ECO:0007669"/>
    <property type="project" value="TreeGrafter"/>
</dbReference>
<dbReference type="AlphaFoldDB" id="A0A9W6Y6Y3"/>
<dbReference type="InterPro" id="IPR011010">
    <property type="entry name" value="DNA_brk_join_enz"/>
</dbReference>
<evidence type="ECO:0000256" key="4">
    <source>
        <dbReference type="ARBA" id="ARBA00022989"/>
    </source>
</evidence>
<comment type="subcellular location">
    <subcellularLocation>
        <location evidence="1">Membrane</location>
        <topology evidence="1">Multi-pass membrane protein</topology>
    </subcellularLocation>
</comment>
<dbReference type="GO" id="GO:0016020">
    <property type="term" value="C:membrane"/>
    <property type="evidence" value="ECO:0007669"/>
    <property type="project" value="UniProtKB-SubCell"/>
</dbReference>
<evidence type="ECO:0000256" key="3">
    <source>
        <dbReference type="ARBA" id="ARBA00022692"/>
    </source>
</evidence>